<evidence type="ECO:0000313" key="5">
    <source>
        <dbReference type="Proteomes" id="UP000265618"/>
    </source>
</evidence>
<dbReference type="EMBL" id="BDIP01008537">
    <property type="protein sequence ID" value="GIQ91896.1"/>
    <property type="molecule type" value="Genomic_DNA"/>
</dbReference>
<organism evidence="4 5">
    <name type="scientific">Kipferlia bialata</name>
    <dbReference type="NCBI Taxonomy" id="797122"/>
    <lineage>
        <taxon>Eukaryota</taxon>
        <taxon>Metamonada</taxon>
        <taxon>Carpediemonas-like organisms</taxon>
        <taxon>Kipferlia</taxon>
    </lineage>
</organism>
<feature type="transmembrane region" description="Helical" evidence="2">
    <location>
        <begin position="15"/>
        <end position="36"/>
    </location>
</feature>
<dbReference type="Proteomes" id="UP000265618">
    <property type="component" value="Unassembled WGS sequence"/>
</dbReference>
<dbReference type="GO" id="GO:0016020">
    <property type="term" value="C:membrane"/>
    <property type="evidence" value="ECO:0007669"/>
    <property type="project" value="UniProtKB-SubCell"/>
</dbReference>
<dbReference type="OrthoDB" id="440553at2759"/>
<proteinExistence type="predicted"/>
<keyword evidence="5" id="KW-1185">Reference proteome</keyword>
<dbReference type="InterPro" id="IPR036259">
    <property type="entry name" value="MFS_trans_sf"/>
</dbReference>
<protein>
    <recommendedName>
        <fullName evidence="3">Major facilitator superfamily (MFS) profile domain-containing protein</fullName>
    </recommendedName>
</protein>
<accession>A0A9K3DBW2</accession>
<evidence type="ECO:0000256" key="1">
    <source>
        <dbReference type="ARBA" id="ARBA00004141"/>
    </source>
</evidence>
<keyword evidence="2" id="KW-1133">Transmembrane helix</keyword>
<sequence length="79" mass="8584">MFSMKAYIMSISDKALLWGGALGGYSISQFVLAPIVGRLSDTRGRVPIIRLCLLVSCIGCLILAWSLSLSLSLSLYYLP</sequence>
<dbReference type="InterPro" id="IPR020846">
    <property type="entry name" value="MFS_dom"/>
</dbReference>
<feature type="domain" description="Major facilitator superfamily (MFS) profile" evidence="3">
    <location>
        <begin position="1"/>
        <end position="79"/>
    </location>
</feature>
<dbReference type="SUPFAM" id="SSF103473">
    <property type="entry name" value="MFS general substrate transporter"/>
    <property type="match status" value="1"/>
</dbReference>
<gene>
    <name evidence="4" type="ORF">KIPB_015352</name>
</gene>
<evidence type="ECO:0000259" key="3">
    <source>
        <dbReference type="PROSITE" id="PS50850"/>
    </source>
</evidence>
<comment type="subcellular location">
    <subcellularLocation>
        <location evidence="1">Membrane</location>
        <topology evidence="1">Multi-pass membrane protein</topology>
    </subcellularLocation>
</comment>
<comment type="caution">
    <text evidence="4">The sequence shown here is derived from an EMBL/GenBank/DDBJ whole genome shotgun (WGS) entry which is preliminary data.</text>
</comment>
<name>A0A9K3DBW2_9EUKA</name>
<dbReference type="Gene3D" id="1.20.1250.20">
    <property type="entry name" value="MFS general substrate transporter like domains"/>
    <property type="match status" value="1"/>
</dbReference>
<reference evidence="4 5" key="1">
    <citation type="journal article" date="2018" name="PLoS ONE">
        <title>The draft genome of Kipferlia bialata reveals reductive genome evolution in fornicate parasites.</title>
        <authorList>
            <person name="Tanifuji G."/>
            <person name="Takabayashi S."/>
            <person name="Kume K."/>
            <person name="Takagi M."/>
            <person name="Nakayama T."/>
            <person name="Kamikawa R."/>
            <person name="Inagaki Y."/>
            <person name="Hashimoto T."/>
        </authorList>
    </citation>
    <scope>NUCLEOTIDE SEQUENCE [LARGE SCALE GENOMIC DNA]</scope>
    <source>
        <strain evidence="4">NY0173</strain>
    </source>
</reference>
<keyword evidence="2" id="KW-0472">Membrane</keyword>
<dbReference type="GO" id="GO:0022857">
    <property type="term" value="F:transmembrane transporter activity"/>
    <property type="evidence" value="ECO:0007669"/>
    <property type="project" value="InterPro"/>
</dbReference>
<dbReference type="PROSITE" id="PS50850">
    <property type="entry name" value="MFS"/>
    <property type="match status" value="1"/>
</dbReference>
<evidence type="ECO:0000256" key="2">
    <source>
        <dbReference type="SAM" id="Phobius"/>
    </source>
</evidence>
<keyword evidence="2" id="KW-0812">Transmembrane</keyword>
<feature type="transmembrane region" description="Helical" evidence="2">
    <location>
        <begin position="48"/>
        <end position="78"/>
    </location>
</feature>
<evidence type="ECO:0000313" key="4">
    <source>
        <dbReference type="EMBL" id="GIQ91896.1"/>
    </source>
</evidence>
<dbReference type="AlphaFoldDB" id="A0A9K3DBW2"/>